<keyword evidence="1" id="KW-0732">Signal</keyword>
<dbReference type="PATRIC" id="fig|224911.44.peg.7068"/>
<protein>
    <submittedName>
        <fullName evidence="2">Bll7018 protein</fullName>
    </submittedName>
</protein>
<evidence type="ECO:0000313" key="2">
    <source>
        <dbReference type="EMBL" id="BAC52283.1"/>
    </source>
</evidence>
<dbReference type="Proteomes" id="UP000002526">
    <property type="component" value="Chromosome"/>
</dbReference>
<reference evidence="3" key="1">
    <citation type="journal article" date="2002" name="DNA Res.">
        <title>Complete genomic sequence of nitrogen-fixing symbiotic bacterium Bradyrhizobium japonicum USDA110.</title>
        <authorList>
            <person name="Kaneko T."/>
            <person name="Nakamura Y."/>
            <person name="Sato S."/>
            <person name="Minamisawa K."/>
            <person name="Uchiumi T."/>
            <person name="Sasamoto S."/>
            <person name="Watanabe A."/>
            <person name="Idesawa K."/>
            <person name="Iriguchi M."/>
            <person name="Kawashima K."/>
            <person name="Kohara M."/>
            <person name="Matsumoto M."/>
            <person name="Shimpo S."/>
            <person name="Tsuruoka H."/>
            <person name="Wada T."/>
            <person name="Yamada M."/>
            <person name="Tabata S."/>
        </authorList>
    </citation>
    <scope>NUCLEOTIDE SEQUENCE [LARGE SCALE GENOMIC DNA]</scope>
    <source>
        <strain evidence="3">JCM 10833 / BCRC 13528 / IAM 13628 / NBRC 14792 / USDA 110</strain>
    </source>
</reference>
<dbReference type="AlphaFoldDB" id="Q89EQ4"/>
<name>Q89EQ4_BRADU</name>
<dbReference type="eggNOG" id="ENOG50302BC">
    <property type="taxonomic scope" value="Bacteria"/>
</dbReference>
<organism evidence="2 3">
    <name type="scientific">Bradyrhizobium diazoefficiens (strain JCM 10833 / BCRC 13528 / IAM 13628 / NBRC 14792 / USDA 110)</name>
    <dbReference type="NCBI Taxonomy" id="224911"/>
    <lineage>
        <taxon>Bacteria</taxon>
        <taxon>Pseudomonadati</taxon>
        <taxon>Pseudomonadota</taxon>
        <taxon>Alphaproteobacteria</taxon>
        <taxon>Hyphomicrobiales</taxon>
        <taxon>Nitrobacteraceae</taxon>
        <taxon>Bradyrhizobium</taxon>
    </lineage>
</organism>
<dbReference type="KEGG" id="bja:bll7018"/>
<gene>
    <name evidence="2" type="ordered locus">bll7018</name>
</gene>
<dbReference type="InParanoid" id="Q89EQ4"/>
<dbReference type="GeneID" id="46495921"/>
<evidence type="ECO:0000256" key="1">
    <source>
        <dbReference type="SAM" id="SignalP"/>
    </source>
</evidence>
<proteinExistence type="predicted"/>
<feature type="chain" id="PRO_5004305760" evidence="1">
    <location>
        <begin position="28"/>
        <end position="162"/>
    </location>
</feature>
<dbReference type="EMBL" id="BA000040">
    <property type="protein sequence ID" value="BAC52283.1"/>
    <property type="molecule type" value="Genomic_DNA"/>
</dbReference>
<evidence type="ECO:0000313" key="3">
    <source>
        <dbReference type="Proteomes" id="UP000002526"/>
    </source>
</evidence>
<dbReference type="STRING" id="224911.AAV28_32705"/>
<accession>Q89EQ4</accession>
<dbReference type="RefSeq" id="WP_011089755.1">
    <property type="nucleotide sequence ID" value="NC_004463.1"/>
</dbReference>
<dbReference type="HOGENOM" id="CLU_1632191_0_0_5"/>
<sequence length="162" mass="16202">MLRNTGLMLSIGAALVTVTLTSNPASAQFPPPPPMAGPPPIAAGGPPAFAARPPIGPGGVPHAGLGGPAPRLGAGAAPRGALAGSGRGSPAVANAARATSVTYNRFGGYGRYGGARYGYRAAYAAGAYAGAAAGYAYGGSRYSSDSDCYYVYRRYRRVMVCE</sequence>
<feature type="signal peptide" evidence="1">
    <location>
        <begin position="1"/>
        <end position="27"/>
    </location>
</feature>
<keyword evidence="3" id="KW-1185">Reference proteome</keyword>
<dbReference type="EnsemblBacteria" id="BAC52283">
    <property type="protein sequence ID" value="BAC52283"/>
    <property type="gene ID" value="BAC52283"/>
</dbReference>